<dbReference type="InterPro" id="IPR040372">
    <property type="entry name" value="YaeB-like"/>
</dbReference>
<dbReference type="RefSeq" id="WP_311584727.1">
    <property type="nucleotide sequence ID" value="NZ_JAVRIF010000012.1"/>
</dbReference>
<feature type="domain" description="TsaA-like" evidence="3">
    <location>
        <begin position="1"/>
        <end position="140"/>
    </location>
</feature>
<dbReference type="PROSITE" id="PS51668">
    <property type="entry name" value="TSAA_2"/>
    <property type="match status" value="1"/>
</dbReference>
<dbReference type="InterPro" id="IPR041369">
    <property type="entry name" value="TrmO_C"/>
</dbReference>
<evidence type="ECO:0000256" key="1">
    <source>
        <dbReference type="ARBA" id="ARBA00022691"/>
    </source>
</evidence>
<evidence type="ECO:0000313" key="5">
    <source>
        <dbReference type="Proteomes" id="UP001266357"/>
    </source>
</evidence>
<dbReference type="PROSITE" id="PS01318">
    <property type="entry name" value="TSAA_1"/>
    <property type="match status" value="1"/>
</dbReference>
<dbReference type="PANTHER" id="PTHR12818">
    <property type="entry name" value="TRNA (ADENINE(37)-N6)-METHYLTRANSFERASE"/>
    <property type="match status" value="1"/>
</dbReference>
<gene>
    <name evidence="4" type="primary">tsaA</name>
    <name evidence="4" type="ORF">RM573_16645</name>
</gene>
<evidence type="ECO:0000259" key="3">
    <source>
        <dbReference type="PROSITE" id="PS51668"/>
    </source>
</evidence>
<dbReference type="NCBIfam" id="TIGR00104">
    <property type="entry name" value="tRNA_TsaA"/>
    <property type="match status" value="1"/>
</dbReference>
<comment type="similarity">
    <text evidence="2">Belongs to the tRNA methyltransferase O family.</text>
</comment>
<dbReference type="CDD" id="cd09281">
    <property type="entry name" value="UPF0066"/>
    <property type="match status" value="1"/>
</dbReference>
<evidence type="ECO:0000313" key="4">
    <source>
        <dbReference type="EMBL" id="MDT0605232.1"/>
    </source>
</evidence>
<dbReference type="SUPFAM" id="SSF118196">
    <property type="entry name" value="YaeB-like"/>
    <property type="match status" value="1"/>
</dbReference>
<keyword evidence="1" id="KW-0949">S-adenosyl-L-methionine</keyword>
<name>A0ABU3A4X7_9GAMM</name>
<dbReference type="Pfam" id="PF01980">
    <property type="entry name" value="TrmO_N"/>
    <property type="match status" value="1"/>
</dbReference>
<dbReference type="Gene3D" id="2.40.30.70">
    <property type="entry name" value="YaeB-like"/>
    <property type="match status" value="1"/>
</dbReference>
<accession>A0ABU3A4X7</accession>
<dbReference type="PANTHER" id="PTHR12818:SF0">
    <property type="entry name" value="TRNA (ADENINE(37)-N6)-METHYLTRANSFERASE"/>
    <property type="match status" value="1"/>
</dbReference>
<reference evidence="4 5" key="1">
    <citation type="submission" date="2023-09" db="EMBL/GenBank/DDBJ databases">
        <authorList>
            <person name="Rey-Velasco X."/>
        </authorList>
    </citation>
    <scope>NUCLEOTIDE SEQUENCE [LARGE SCALE GENOMIC DNA]</scope>
    <source>
        <strain evidence="4 5">W431</strain>
    </source>
</reference>
<dbReference type="Proteomes" id="UP001266357">
    <property type="component" value="Unassembled WGS sequence"/>
</dbReference>
<dbReference type="Pfam" id="PF18389">
    <property type="entry name" value="TrmO_C"/>
    <property type="match status" value="1"/>
</dbReference>
<protein>
    <submittedName>
        <fullName evidence="4">tRNA (N6-threonylcarbamoyladenosine(37)-N6)-methyltransferase TrmO</fullName>
    </submittedName>
</protein>
<organism evidence="4 5">
    <name type="scientific">Thalassotalea castellviae</name>
    <dbReference type="NCBI Taxonomy" id="3075612"/>
    <lineage>
        <taxon>Bacteria</taxon>
        <taxon>Pseudomonadati</taxon>
        <taxon>Pseudomonadota</taxon>
        <taxon>Gammaproteobacteria</taxon>
        <taxon>Alteromonadales</taxon>
        <taxon>Colwelliaceae</taxon>
        <taxon>Thalassotalea</taxon>
    </lineage>
</organism>
<dbReference type="InterPro" id="IPR036414">
    <property type="entry name" value="YaeB_N_sf"/>
</dbReference>
<evidence type="ECO:0000256" key="2">
    <source>
        <dbReference type="ARBA" id="ARBA00033753"/>
    </source>
</evidence>
<dbReference type="InterPro" id="IPR023370">
    <property type="entry name" value="TrmO-like_N"/>
</dbReference>
<dbReference type="InterPro" id="IPR023368">
    <property type="entry name" value="UPF0066_cons_site"/>
</dbReference>
<comment type="caution">
    <text evidence="4">The sequence shown here is derived from an EMBL/GenBank/DDBJ whole genome shotgun (WGS) entry which is preliminary data.</text>
</comment>
<sequence>MIARVFSPYKEKFAIPRQPGIVTAATGKVVLLNKANNIDLVRDLAQFSHIWLIFVFHATHQQGWKPLVRPPRLGGNKKTGVFSTRSTFRPNPIGMSVVRLEKITYINKQVELHISGLDLLDQTPIVDIKPYIPYSDAIPDAKAGFAQEQPSNSKHVSFAQKARNTLDSVQVEFPNLQTLIEQVLAQDPRPAYKQNNSSTLHEASLIDKTNFDDKVYGIRLYRFNIKWRLISASTIEVFEIH</sequence>
<dbReference type="InterPro" id="IPR036413">
    <property type="entry name" value="YaeB-like_sf"/>
</dbReference>
<proteinExistence type="inferred from homology"/>
<dbReference type="Gene3D" id="3.30.2310.10">
    <property type="entry name" value="YaeB-like"/>
    <property type="match status" value="1"/>
</dbReference>
<dbReference type="EMBL" id="JAVRIF010000012">
    <property type="protein sequence ID" value="MDT0605232.1"/>
    <property type="molecule type" value="Genomic_DNA"/>
</dbReference>
<keyword evidence="5" id="KW-1185">Reference proteome</keyword>